<dbReference type="RefSeq" id="WP_142037484.1">
    <property type="nucleotide sequence ID" value="NZ_JBHTGS010000001.1"/>
</dbReference>
<keyword evidence="3" id="KW-1185">Reference proteome</keyword>
<protein>
    <submittedName>
        <fullName evidence="2">Diamine N-acetyltransferase</fullName>
    </submittedName>
</protein>
<evidence type="ECO:0000313" key="2">
    <source>
        <dbReference type="EMBL" id="TQL76296.1"/>
    </source>
</evidence>
<dbReference type="Proteomes" id="UP000317043">
    <property type="component" value="Unassembled WGS sequence"/>
</dbReference>
<feature type="domain" description="N-acetyltransferase" evidence="1">
    <location>
        <begin position="3"/>
        <end position="150"/>
    </location>
</feature>
<dbReference type="EMBL" id="VFOW01000001">
    <property type="protein sequence ID" value="TQL76296.1"/>
    <property type="molecule type" value="Genomic_DNA"/>
</dbReference>
<dbReference type="InterPro" id="IPR016181">
    <property type="entry name" value="Acyl_CoA_acyltransferase"/>
</dbReference>
<dbReference type="AlphaFoldDB" id="A0A543AUN2"/>
<comment type="caution">
    <text evidence="2">The sequence shown here is derived from an EMBL/GenBank/DDBJ whole genome shotgun (WGS) entry which is preliminary data.</text>
</comment>
<proteinExistence type="predicted"/>
<dbReference type="InParanoid" id="A0A543AUN2"/>
<dbReference type="InterPro" id="IPR000182">
    <property type="entry name" value="GNAT_dom"/>
</dbReference>
<dbReference type="OrthoDB" id="3526335at2"/>
<dbReference type="PROSITE" id="PS51186">
    <property type="entry name" value="GNAT"/>
    <property type="match status" value="1"/>
</dbReference>
<organism evidence="2 3">
    <name type="scientific">Stackebrandtia endophytica</name>
    <dbReference type="NCBI Taxonomy" id="1496996"/>
    <lineage>
        <taxon>Bacteria</taxon>
        <taxon>Bacillati</taxon>
        <taxon>Actinomycetota</taxon>
        <taxon>Actinomycetes</taxon>
        <taxon>Glycomycetales</taxon>
        <taxon>Glycomycetaceae</taxon>
        <taxon>Stackebrandtia</taxon>
    </lineage>
</organism>
<gene>
    <name evidence="2" type="ORF">FB566_1820</name>
</gene>
<sequence length="150" mass="16763">MPPSLEPITPDNVDAACRIKVSTEQDDYVAPVPHSLAEAYASYRTAWPRLIMDGDQAVGFVMGGFDPEAEVDFFRCGIWRLNVDARHQGAGYGRFAVEALIDEARRRGSKRVTVMWKQGEHGPENFYLKLGFTPTGEEFHGQVVGELFID</sequence>
<name>A0A543AUN2_9ACTN</name>
<reference evidence="2 3" key="1">
    <citation type="submission" date="2019-06" db="EMBL/GenBank/DDBJ databases">
        <title>Sequencing the genomes of 1000 actinobacteria strains.</title>
        <authorList>
            <person name="Klenk H.-P."/>
        </authorList>
    </citation>
    <scope>NUCLEOTIDE SEQUENCE [LARGE SCALE GENOMIC DNA]</scope>
    <source>
        <strain evidence="2 3">DSM 45928</strain>
    </source>
</reference>
<dbReference type="Pfam" id="PF00583">
    <property type="entry name" value="Acetyltransf_1"/>
    <property type="match status" value="1"/>
</dbReference>
<dbReference type="SUPFAM" id="SSF55729">
    <property type="entry name" value="Acyl-CoA N-acyltransferases (Nat)"/>
    <property type="match status" value="1"/>
</dbReference>
<dbReference type="Gene3D" id="3.40.630.30">
    <property type="match status" value="1"/>
</dbReference>
<dbReference type="GO" id="GO:0016747">
    <property type="term" value="F:acyltransferase activity, transferring groups other than amino-acyl groups"/>
    <property type="evidence" value="ECO:0007669"/>
    <property type="project" value="InterPro"/>
</dbReference>
<evidence type="ECO:0000313" key="3">
    <source>
        <dbReference type="Proteomes" id="UP000317043"/>
    </source>
</evidence>
<evidence type="ECO:0000259" key="1">
    <source>
        <dbReference type="PROSITE" id="PS51186"/>
    </source>
</evidence>
<keyword evidence="2" id="KW-0808">Transferase</keyword>
<dbReference type="CDD" id="cd04301">
    <property type="entry name" value="NAT_SF"/>
    <property type="match status" value="1"/>
</dbReference>
<accession>A0A543AUN2</accession>